<keyword evidence="3" id="KW-1185">Reference proteome</keyword>
<protein>
    <submittedName>
        <fullName evidence="2">Uncharacterized protein</fullName>
    </submittedName>
</protein>
<proteinExistence type="predicted"/>
<keyword evidence="1" id="KW-0472">Membrane</keyword>
<dbReference type="EMBL" id="KQ971352">
    <property type="protein sequence ID" value="EFA07239.1"/>
    <property type="molecule type" value="Genomic_DNA"/>
</dbReference>
<keyword evidence="1" id="KW-1133">Transmembrane helix</keyword>
<accession>D6WUD0</accession>
<dbReference type="AlphaFoldDB" id="D6WUD0"/>
<feature type="transmembrane region" description="Helical" evidence="1">
    <location>
        <begin position="81"/>
        <end position="105"/>
    </location>
</feature>
<reference evidence="2 3" key="2">
    <citation type="journal article" date="2010" name="Nucleic Acids Res.">
        <title>BeetleBase in 2010: revisions to provide comprehensive genomic information for Tribolium castaneum.</title>
        <authorList>
            <person name="Kim H.S."/>
            <person name="Murphy T."/>
            <person name="Xia J."/>
            <person name="Caragea D."/>
            <person name="Park Y."/>
            <person name="Beeman R.W."/>
            <person name="Lorenzen M.D."/>
            <person name="Butcher S."/>
            <person name="Manak J.R."/>
            <person name="Brown S.J."/>
        </authorList>
    </citation>
    <scope>GENOME REANNOTATION</scope>
    <source>
        <strain evidence="2 3">Georgia GA2</strain>
    </source>
</reference>
<dbReference type="Proteomes" id="UP000007266">
    <property type="component" value="Linkage group 7"/>
</dbReference>
<evidence type="ECO:0000313" key="2">
    <source>
        <dbReference type="EMBL" id="EFA07239.1"/>
    </source>
</evidence>
<organism evidence="2 3">
    <name type="scientific">Tribolium castaneum</name>
    <name type="common">Red flour beetle</name>
    <dbReference type="NCBI Taxonomy" id="7070"/>
    <lineage>
        <taxon>Eukaryota</taxon>
        <taxon>Metazoa</taxon>
        <taxon>Ecdysozoa</taxon>
        <taxon>Arthropoda</taxon>
        <taxon>Hexapoda</taxon>
        <taxon>Insecta</taxon>
        <taxon>Pterygota</taxon>
        <taxon>Neoptera</taxon>
        <taxon>Endopterygota</taxon>
        <taxon>Coleoptera</taxon>
        <taxon>Polyphaga</taxon>
        <taxon>Cucujiformia</taxon>
        <taxon>Tenebrionidae</taxon>
        <taxon>Tenebrionidae incertae sedis</taxon>
        <taxon>Tribolium</taxon>
    </lineage>
</organism>
<keyword evidence="1" id="KW-0812">Transmembrane</keyword>
<dbReference type="InParanoid" id="D6WUD0"/>
<evidence type="ECO:0000256" key="1">
    <source>
        <dbReference type="SAM" id="Phobius"/>
    </source>
</evidence>
<reference evidence="2 3" key="1">
    <citation type="journal article" date="2008" name="Nature">
        <title>The genome of the model beetle and pest Tribolium castaneum.</title>
        <authorList>
            <consortium name="Tribolium Genome Sequencing Consortium"/>
            <person name="Richards S."/>
            <person name="Gibbs R.A."/>
            <person name="Weinstock G.M."/>
            <person name="Brown S.J."/>
            <person name="Denell R."/>
            <person name="Beeman R.W."/>
            <person name="Gibbs R."/>
            <person name="Beeman R.W."/>
            <person name="Brown S.J."/>
            <person name="Bucher G."/>
            <person name="Friedrich M."/>
            <person name="Grimmelikhuijzen C.J."/>
            <person name="Klingler M."/>
            <person name="Lorenzen M."/>
            <person name="Richards S."/>
            <person name="Roth S."/>
            <person name="Schroder R."/>
            <person name="Tautz D."/>
            <person name="Zdobnov E.M."/>
            <person name="Muzny D."/>
            <person name="Gibbs R.A."/>
            <person name="Weinstock G.M."/>
            <person name="Attaway T."/>
            <person name="Bell S."/>
            <person name="Buhay C.J."/>
            <person name="Chandrabose M.N."/>
            <person name="Chavez D."/>
            <person name="Clerk-Blankenburg K.P."/>
            <person name="Cree A."/>
            <person name="Dao M."/>
            <person name="Davis C."/>
            <person name="Chacko J."/>
            <person name="Dinh H."/>
            <person name="Dugan-Rocha S."/>
            <person name="Fowler G."/>
            <person name="Garner T.T."/>
            <person name="Garnes J."/>
            <person name="Gnirke A."/>
            <person name="Hawes A."/>
            <person name="Hernandez J."/>
            <person name="Hines S."/>
            <person name="Holder M."/>
            <person name="Hume J."/>
            <person name="Jhangiani S.N."/>
            <person name="Joshi V."/>
            <person name="Khan Z.M."/>
            <person name="Jackson L."/>
            <person name="Kovar C."/>
            <person name="Kowis A."/>
            <person name="Lee S."/>
            <person name="Lewis L.R."/>
            <person name="Margolis J."/>
            <person name="Morgan M."/>
            <person name="Nazareth L.V."/>
            <person name="Nguyen N."/>
            <person name="Okwuonu G."/>
            <person name="Parker D."/>
            <person name="Richards S."/>
            <person name="Ruiz S.J."/>
            <person name="Santibanez J."/>
            <person name="Savard J."/>
            <person name="Scherer S.E."/>
            <person name="Schneider B."/>
            <person name="Sodergren E."/>
            <person name="Tautz D."/>
            <person name="Vattahil S."/>
            <person name="Villasana D."/>
            <person name="White C.S."/>
            <person name="Wright R."/>
            <person name="Park Y."/>
            <person name="Beeman R.W."/>
            <person name="Lord J."/>
            <person name="Oppert B."/>
            <person name="Lorenzen M."/>
            <person name="Brown S."/>
            <person name="Wang L."/>
            <person name="Savard J."/>
            <person name="Tautz D."/>
            <person name="Richards S."/>
            <person name="Weinstock G."/>
            <person name="Gibbs R.A."/>
            <person name="Liu Y."/>
            <person name="Worley K."/>
            <person name="Weinstock G."/>
            <person name="Elsik C.G."/>
            <person name="Reese J.T."/>
            <person name="Elhaik E."/>
            <person name="Landan G."/>
            <person name="Graur D."/>
            <person name="Arensburger P."/>
            <person name="Atkinson P."/>
            <person name="Beeman R.W."/>
            <person name="Beidler J."/>
            <person name="Brown S.J."/>
            <person name="Demuth J.P."/>
            <person name="Drury D.W."/>
            <person name="Du Y.Z."/>
            <person name="Fujiwara H."/>
            <person name="Lorenzen M."/>
            <person name="Maselli V."/>
            <person name="Osanai M."/>
            <person name="Park Y."/>
            <person name="Robertson H.M."/>
            <person name="Tu Z."/>
            <person name="Wang J.J."/>
            <person name="Wang S."/>
            <person name="Richards S."/>
            <person name="Song H."/>
            <person name="Zhang L."/>
            <person name="Sodergren E."/>
            <person name="Werner D."/>
            <person name="Stanke M."/>
            <person name="Morgenstern B."/>
            <person name="Solovyev V."/>
            <person name="Kosarev P."/>
            <person name="Brown G."/>
            <person name="Chen H.C."/>
            <person name="Ermolaeva O."/>
            <person name="Hlavina W."/>
            <person name="Kapustin Y."/>
            <person name="Kiryutin B."/>
            <person name="Kitts P."/>
            <person name="Maglott D."/>
            <person name="Pruitt K."/>
            <person name="Sapojnikov V."/>
            <person name="Souvorov A."/>
            <person name="Mackey A.J."/>
            <person name="Waterhouse R.M."/>
            <person name="Wyder S."/>
            <person name="Zdobnov E.M."/>
            <person name="Zdobnov E.M."/>
            <person name="Wyder S."/>
            <person name="Kriventseva E.V."/>
            <person name="Kadowaki T."/>
            <person name="Bork P."/>
            <person name="Aranda M."/>
            <person name="Bao R."/>
            <person name="Beermann A."/>
            <person name="Berns N."/>
            <person name="Bolognesi R."/>
            <person name="Bonneton F."/>
            <person name="Bopp D."/>
            <person name="Brown S.J."/>
            <person name="Bucher G."/>
            <person name="Butts T."/>
            <person name="Chaumot A."/>
            <person name="Denell R.E."/>
            <person name="Ferrier D.E."/>
            <person name="Friedrich M."/>
            <person name="Gordon C.M."/>
            <person name="Jindra M."/>
            <person name="Klingler M."/>
            <person name="Lan Q."/>
            <person name="Lattorff H.M."/>
            <person name="Laudet V."/>
            <person name="von Levetsow C."/>
            <person name="Liu Z."/>
            <person name="Lutz R."/>
            <person name="Lynch J.A."/>
            <person name="da Fonseca R.N."/>
            <person name="Posnien N."/>
            <person name="Reuter R."/>
            <person name="Roth S."/>
            <person name="Savard J."/>
            <person name="Schinko J.B."/>
            <person name="Schmitt C."/>
            <person name="Schoppmeier M."/>
            <person name="Schroder R."/>
            <person name="Shippy T.D."/>
            <person name="Simonnet F."/>
            <person name="Marques-Souza H."/>
            <person name="Tautz D."/>
            <person name="Tomoyasu Y."/>
            <person name="Trauner J."/>
            <person name="Van der Zee M."/>
            <person name="Vervoort M."/>
            <person name="Wittkopp N."/>
            <person name="Wimmer E.A."/>
            <person name="Yang X."/>
            <person name="Jones A.K."/>
            <person name="Sattelle D.B."/>
            <person name="Ebert P.R."/>
            <person name="Nelson D."/>
            <person name="Scott J.G."/>
            <person name="Beeman R.W."/>
            <person name="Muthukrishnan S."/>
            <person name="Kramer K.J."/>
            <person name="Arakane Y."/>
            <person name="Beeman R.W."/>
            <person name="Zhu Q."/>
            <person name="Hogenkamp D."/>
            <person name="Dixit R."/>
            <person name="Oppert B."/>
            <person name="Jiang H."/>
            <person name="Zou Z."/>
            <person name="Marshall J."/>
            <person name="Elpidina E."/>
            <person name="Vinokurov K."/>
            <person name="Oppert C."/>
            <person name="Zou Z."/>
            <person name="Evans J."/>
            <person name="Lu Z."/>
            <person name="Zhao P."/>
            <person name="Sumathipala N."/>
            <person name="Altincicek B."/>
            <person name="Vilcinskas A."/>
            <person name="Williams M."/>
            <person name="Hultmark D."/>
            <person name="Hetru C."/>
            <person name="Jiang H."/>
            <person name="Grimmelikhuijzen C.J."/>
            <person name="Hauser F."/>
            <person name="Cazzamali G."/>
            <person name="Williamson M."/>
            <person name="Park Y."/>
            <person name="Li B."/>
            <person name="Tanaka Y."/>
            <person name="Predel R."/>
            <person name="Neupert S."/>
            <person name="Schachtner J."/>
            <person name="Verleyen P."/>
            <person name="Raible F."/>
            <person name="Bork P."/>
            <person name="Friedrich M."/>
            <person name="Walden K.K."/>
            <person name="Robertson H.M."/>
            <person name="Angeli S."/>
            <person name="Foret S."/>
            <person name="Bucher G."/>
            <person name="Schuetz S."/>
            <person name="Maleszka R."/>
            <person name="Wimmer E.A."/>
            <person name="Beeman R.W."/>
            <person name="Lorenzen M."/>
            <person name="Tomoyasu Y."/>
            <person name="Miller S.C."/>
            <person name="Grossmann D."/>
            <person name="Bucher G."/>
        </authorList>
    </citation>
    <scope>NUCLEOTIDE SEQUENCE [LARGE SCALE GENOMIC DNA]</scope>
    <source>
        <strain evidence="2 3">Georgia GA2</strain>
    </source>
</reference>
<name>D6WUD0_TRICA</name>
<gene>
    <name evidence="2" type="primary">GLEAN_10598</name>
    <name evidence="2" type="ORF">TcasGA2_TC010598</name>
</gene>
<dbReference type="HOGENOM" id="CLU_1995550_0_0_1"/>
<sequence length="125" mass="15033">MRDWFSQVAATDDTCRRRANHKINTLHYSYFYEKRDPDKRWLKTGVKSRYLDERKSRFGDISFIQFLFGVVMMWPDDALKMRYLWLVNTEFGSLILPFPATYFLFNSDGKTHKLNLSPKNTLQFM</sequence>
<evidence type="ECO:0000313" key="3">
    <source>
        <dbReference type="Proteomes" id="UP000007266"/>
    </source>
</evidence>